<protein>
    <submittedName>
        <fullName evidence="2">Uncharacterized protein</fullName>
    </submittedName>
</protein>
<accession>A0AA48KCM1</accession>
<feature type="region of interest" description="Disordered" evidence="1">
    <location>
        <begin position="1"/>
        <end position="31"/>
    </location>
</feature>
<gene>
    <name evidence="2" type="ORF">METESE_22420</name>
</gene>
<evidence type="ECO:0000313" key="3">
    <source>
        <dbReference type="Proteomes" id="UP001228113"/>
    </source>
</evidence>
<proteinExistence type="predicted"/>
<dbReference type="EMBL" id="AP027081">
    <property type="protein sequence ID" value="BDU77284.1"/>
    <property type="molecule type" value="Genomic_DNA"/>
</dbReference>
<reference evidence="2" key="1">
    <citation type="journal article" date="2023" name="Int. J. Syst. Evol. Microbiol.">
        <title>Mesoterricola silvestris gen. nov., sp. nov., Mesoterricola sediminis sp. nov., Geothrix oryzae sp. nov., Geothrix edaphica sp. nov., Geothrix rubra sp. nov., and Geothrix limicola sp. nov., six novel members of Acidobacteriota isolated from soils.</title>
        <authorList>
            <person name="Itoh H."/>
            <person name="Sugisawa Y."/>
            <person name="Mise K."/>
            <person name="Xu Z."/>
            <person name="Kuniyasu M."/>
            <person name="Ushijima N."/>
            <person name="Kawano K."/>
            <person name="Kobayashi E."/>
            <person name="Shiratori Y."/>
            <person name="Masuda Y."/>
            <person name="Senoo K."/>
        </authorList>
    </citation>
    <scope>NUCLEOTIDE SEQUENCE</scope>
    <source>
        <strain evidence="2">W786</strain>
    </source>
</reference>
<feature type="compositionally biased region" description="Basic and acidic residues" evidence="1">
    <location>
        <begin position="10"/>
        <end position="24"/>
    </location>
</feature>
<dbReference type="KEGG" id="msea:METESE_22420"/>
<name>A0AA48KCM1_9BACT</name>
<evidence type="ECO:0000256" key="1">
    <source>
        <dbReference type="SAM" id="MobiDB-lite"/>
    </source>
</evidence>
<organism evidence="2 3">
    <name type="scientific">Mesoterricola sediminis</name>
    <dbReference type="NCBI Taxonomy" id="2927980"/>
    <lineage>
        <taxon>Bacteria</taxon>
        <taxon>Pseudomonadati</taxon>
        <taxon>Acidobacteriota</taxon>
        <taxon>Holophagae</taxon>
        <taxon>Holophagales</taxon>
        <taxon>Holophagaceae</taxon>
        <taxon>Mesoterricola</taxon>
    </lineage>
</organism>
<sequence length="31" mass="3338">MIPGCRSKQRRAEHEARSSVEDGARPALTAG</sequence>
<dbReference type="Proteomes" id="UP001228113">
    <property type="component" value="Chromosome"/>
</dbReference>
<dbReference type="AlphaFoldDB" id="A0AA48KCM1"/>
<evidence type="ECO:0000313" key="2">
    <source>
        <dbReference type="EMBL" id="BDU77284.1"/>
    </source>
</evidence>
<keyword evidence="3" id="KW-1185">Reference proteome</keyword>